<dbReference type="GO" id="GO:0046872">
    <property type="term" value="F:metal ion binding"/>
    <property type="evidence" value="ECO:0007669"/>
    <property type="project" value="UniProtKB-KW"/>
</dbReference>
<comment type="caution">
    <text evidence="21">The sequence shown here is derived from an EMBL/GenBank/DDBJ whole genome shotgun (WGS) entry which is preliminary data.</text>
</comment>
<comment type="cofactor">
    <cofactor evidence="1">
        <name>Mg(2+)</name>
        <dbReference type="ChEBI" id="CHEBI:18420"/>
    </cofactor>
</comment>
<dbReference type="EMBL" id="JABJVM010000002">
    <property type="protein sequence ID" value="MBA3925142.1"/>
    <property type="molecule type" value="Genomic_DNA"/>
</dbReference>
<evidence type="ECO:0000256" key="5">
    <source>
        <dbReference type="ARBA" id="ARBA00011245"/>
    </source>
</evidence>
<keyword evidence="14" id="KW-0289">Folate biosynthesis</keyword>
<keyword evidence="9 18" id="KW-0436">Ligase</keyword>
<evidence type="ECO:0000256" key="6">
    <source>
        <dbReference type="ARBA" id="ARBA00013023"/>
    </source>
</evidence>
<evidence type="ECO:0000256" key="11">
    <source>
        <dbReference type="ARBA" id="ARBA00022741"/>
    </source>
</evidence>
<dbReference type="Gene3D" id="3.90.190.20">
    <property type="entry name" value="Mur ligase, C-terminal domain"/>
    <property type="match status" value="1"/>
</dbReference>
<dbReference type="RefSeq" id="WP_181675396.1">
    <property type="nucleotide sequence ID" value="NZ_JABJVM010000002.1"/>
</dbReference>
<dbReference type="InterPro" id="IPR001645">
    <property type="entry name" value="Folylpolyglutamate_synth"/>
</dbReference>
<evidence type="ECO:0000256" key="9">
    <source>
        <dbReference type="ARBA" id="ARBA00022598"/>
    </source>
</evidence>
<evidence type="ECO:0000256" key="8">
    <source>
        <dbReference type="ARBA" id="ARBA00019357"/>
    </source>
</evidence>
<dbReference type="GO" id="GO:0004326">
    <property type="term" value="F:tetrahydrofolylpolyglutamate synthase activity"/>
    <property type="evidence" value="ECO:0007669"/>
    <property type="project" value="UniProtKB-EC"/>
</dbReference>
<name>A0A7W1YF10_9LIST</name>
<evidence type="ECO:0000256" key="15">
    <source>
        <dbReference type="ARBA" id="ARBA00030592"/>
    </source>
</evidence>
<dbReference type="EC" id="6.3.2.12" evidence="6"/>
<feature type="domain" description="Mur ligase central" evidence="20">
    <location>
        <begin position="47"/>
        <end position="269"/>
    </location>
</feature>
<evidence type="ECO:0000256" key="1">
    <source>
        <dbReference type="ARBA" id="ARBA00001946"/>
    </source>
</evidence>
<dbReference type="GO" id="GO:0008841">
    <property type="term" value="F:dihydrofolate synthase activity"/>
    <property type="evidence" value="ECO:0007669"/>
    <property type="project" value="UniProtKB-EC"/>
</dbReference>
<evidence type="ECO:0000256" key="4">
    <source>
        <dbReference type="ARBA" id="ARBA00008276"/>
    </source>
</evidence>
<evidence type="ECO:0000256" key="14">
    <source>
        <dbReference type="ARBA" id="ARBA00022909"/>
    </source>
</evidence>
<comment type="catalytic activity">
    <reaction evidence="16">
        <text>(6S)-5,6,7,8-tetrahydrofolyl-(gamma-L-Glu)(n) + L-glutamate + ATP = (6S)-5,6,7,8-tetrahydrofolyl-(gamma-L-Glu)(n+1) + ADP + phosphate + H(+)</text>
        <dbReference type="Rhea" id="RHEA:10580"/>
        <dbReference type="Rhea" id="RHEA-COMP:14738"/>
        <dbReference type="Rhea" id="RHEA-COMP:14740"/>
        <dbReference type="ChEBI" id="CHEBI:15378"/>
        <dbReference type="ChEBI" id="CHEBI:29985"/>
        <dbReference type="ChEBI" id="CHEBI:30616"/>
        <dbReference type="ChEBI" id="CHEBI:43474"/>
        <dbReference type="ChEBI" id="CHEBI:141005"/>
        <dbReference type="ChEBI" id="CHEBI:456216"/>
        <dbReference type="EC" id="6.3.2.17"/>
    </reaction>
</comment>
<evidence type="ECO:0000256" key="16">
    <source>
        <dbReference type="ARBA" id="ARBA00047493"/>
    </source>
</evidence>
<comment type="subunit">
    <text evidence="5">Monomer.</text>
</comment>
<dbReference type="Gene3D" id="3.40.1190.10">
    <property type="entry name" value="Mur-like, catalytic domain"/>
    <property type="match status" value="1"/>
</dbReference>
<dbReference type="GO" id="GO:0005524">
    <property type="term" value="F:ATP binding"/>
    <property type="evidence" value="ECO:0007669"/>
    <property type="project" value="UniProtKB-KW"/>
</dbReference>
<dbReference type="Pfam" id="PF02875">
    <property type="entry name" value="Mur_ligase_C"/>
    <property type="match status" value="1"/>
</dbReference>
<comment type="pathway">
    <text evidence="3">Cofactor biosynthesis; tetrahydrofolylpolyglutamate biosynthesis.</text>
</comment>
<dbReference type="AlphaFoldDB" id="A0A7W1YF10"/>
<dbReference type="InterPro" id="IPR036565">
    <property type="entry name" value="Mur-like_cat_sf"/>
</dbReference>
<dbReference type="FunFam" id="3.40.1190.10:FF:000004">
    <property type="entry name" value="Dihydrofolate synthase/folylpolyglutamate synthase"/>
    <property type="match status" value="1"/>
</dbReference>
<feature type="domain" description="Mur ligase C-terminal" evidence="19">
    <location>
        <begin position="297"/>
        <end position="413"/>
    </location>
</feature>
<evidence type="ECO:0000256" key="18">
    <source>
        <dbReference type="PIRNR" id="PIRNR001563"/>
    </source>
</evidence>
<dbReference type="SUPFAM" id="SSF53244">
    <property type="entry name" value="MurD-like peptide ligases, peptide-binding domain"/>
    <property type="match status" value="1"/>
</dbReference>
<comment type="catalytic activity">
    <reaction evidence="17">
        <text>7,8-dihydropteroate + L-glutamate + ATP = 7,8-dihydrofolate + ADP + phosphate + H(+)</text>
        <dbReference type="Rhea" id="RHEA:23584"/>
        <dbReference type="ChEBI" id="CHEBI:15378"/>
        <dbReference type="ChEBI" id="CHEBI:17839"/>
        <dbReference type="ChEBI" id="CHEBI:29985"/>
        <dbReference type="ChEBI" id="CHEBI:30616"/>
        <dbReference type="ChEBI" id="CHEBI:43474"/>
        <dbReference type="ChEBI" id="CHEBI:57451"/>
        <dbReference type="ChEBI" id="CHEBI:456216"/>
        <dbReference type="EC" id="6.3.2.12"/>
    </reaction>
</comment>
<keyword evidence="13" id="KW-0460">Magnesium</keyword>
<evidence type="ECO:0000256" key="17">
    <source>
        <dbReference type="ARBA" id="ARBA00049161"/>
    </source>
</evidence>
<keyword evidence="11 18" id="KW-0547">Nucleotide-binding</keyword>
<protein>
    <recommendedName>
        <fullName evidence="8">Dihydrofolate synthase/folylpolyglutamate synthase</fullName>
        <ecNumber evidence="6">6.3.2.12</ecNumber>
        <ecNumber evidence="7">6.3.2.17</ecNumber>
    </recommendedName>
    <alternativeName>
        <fullName evidence="15">Tetrahydrofolylpolyglutamate synthase</fullName>
    </alternativeName>
</protein>
<evidence type="ECO:0000256" key="12">
    <source>
        <dbReference type="ARBA" id="ARBA00022840"/>
    </source>
</evidence>
<dbReference type="PROSITE" id="PS01011">
    <property type="entry name" value="FOLYLPOLYGLU_SYNT_1"/>
    <property type="match status" value="1"/>
</dbReference>
<evidence type="ECO:0000259" key="19">
    <source>
        <dbReference type="Pfam" id="PF02875"/>
    </source>
</evidence>
<keyword evidence="22" id="KW-1185">Reference proteome</keyword>
<dbReference type="SUPFAM" id="SSF53623">
    <property type="entry name" value="MurD-like peptide ligases, catalytic domain"/>
    <property type="match status" value="1"/>
</dbReference>
<accession>A0A7W1YF10</accession>
<keyword evidence="10" id="KW-0479">Metal-binding</keyword>
<evidence type="ECO:0000313" key="21">
    <source>
        <dbReference type="EMBL" id="MBA3925142.1"/>
    </source>
</evidence>
<reference evidence="21 22" key="2">
    <citation type="submission" date="2020-08" db="EMBL/GenBank/DDBJ databases">
        <title>Listeria ohnekaius sp. nov. and Listeria portnoyii sp. nov. isolated from non-agricultural and natural environments.</title>
        <authorList>
            <person name="Weller D."/>
            <person name="Belias A.M."/>
            <person name="Liao J."/>
            <person name="Guo S."/>
            <person name="Orsi R.H."/>
            <person name="Wiedmann M."/>
        </authorList>
    </citation>
    <scope>NUCLEOTIDE SEQUENCE [LARGE SCALE GENOMIC DNA]</scope>
    <source>
        <strain evidence="21 22">FSL W9-0585</strain>
    </source>
</reference>
<organism evidence="21 22">
    <name type="scientific">Listeria rustica</name>
    <dbReference type="NCBI Taxonomy" id="2713503"/>
    <lineage>
        <taxon>Bacteria</taxon>
        <taxon>Bacillati</taxon>
        <taxon>Bacillota</taxon>
        <taxon>Bacilli</taxon>
        <taxon>Bacillales</taxon>
        <taxon>Listeriaceae</taxon>
        <taxon>Listeria</taxon>
    </lineage>
</organism>
<dbReference type="GO" id="GO:0046656">
    <property type="term" value="P:folic acid biosynthetic process"/>
    <property type="evidence" value="ECO:0007669"/>
    <property type="project" value="UniProtKB-KW"/>
</dbReference>
<reference evidence="21 22" key="1">
    <citation type="submission" date="2020-05" db="EMBL/GenBank/DDBJ databases">
        <authorList>
            <person name="Carlin C.R."/>
        </authorList>
    </citation>
    <scope>NUCLEOTIDE SEQUENCE [LARGE SCALE GENOMIC DNA]</scope>
    <source>
        <strain evidence="21 22">FSL W9-0585</strain>
    </source>
</reference>
<dbReference type="Pfam" id="PF08245">
    <property type="entry name" value="Mur_ligase_M"/>
    <property type="match status" value="1"/>
</dbReference>
<dbReference type="PROSITE" id="PS01012">
    <property type="entry name" value="FOLYLPOLYGLU_SYNT_2"/>
    <property type="match status" value="1"/>
</dbReference>
<dbReference type="InterPro" id="IPR013221">
    <property type="entry name" value="Mur_ligase_cen"/>
</dbReference>
<dbReference type="InterPro" id="IPR004101">
    <property type="entry name" value="Mur_ligase_C"/>
</dbReference>
<evidence type="ECO:0000256" key="13">
    <source>
        <dbReference type="ARBA" id="ARBA00022842"/>
    </source>
</evidence>
<evidence type="ECO:0000256" key="3">
    <source>
        <dbReference type="ARBA" id="ARBA00005150"/>
    </source>
</evidence>
<evidence type="ECO:0000256" key="2">
    <source>
        <dbReference type="ARBA" id="ARBA00004799"/>
    </source>
</evidence>
<evidence type="ECO:0000256" key="10">
    <source>
        <dbReference type="ARBA" id="ARBA00022723"/>
    </source>
</evidence>
<dbReference type="PIRSF" id="PIRSF001563">
    <property type="entry name" value="Folylpolyglu_synth"/>
    <property type="match status" value="1"/>
</dbReference>
<comment type="similarity">
    <text evidence="4 18">Belongs to the folylpolyglutamate synthase family.</text>
</comment>
<dbReference type="NCBIfam" id="TIGR01499">
    <property type="entry name" value="folC"/>
    <property type="match status" value="1"/>
</dbReference>
<evidence type="ECO:0000313" key="22">
    <source>
        <dbReference type="Proteomes" id="UP000548787"/>
    </source>
</evidence>
<keyword evidence="12 18" id="KW-0067">ATP-binding</keyword>
<dbReference type="InterPro" id="IPR036615">
    <property type="entry name" value="Mur_ligase_C_dom_sf"/>
</dbReference>
<dbReference type="PANTHER" id="PTHR11136">
    <property type="entry name" value="FOLYLPOLYGLUTAMATE SYNTHASE-RELATED"/>
    <property type="match status" value="1"/>
</dbReference>
<gene>
    <name evidence="21" type="ORF">HPK16_02210</name>
</gene>
<dbReference type="GO" id="GO:0005737">
    <property type="term" value="C:cytoplasm"/>
    <property type="evidence" value="ECO:0007669"/>
    <property type="project" value="TreeGrafter"/>
</dbReference>
<sequence>MNLKSYTEALEWIHGTLRMGIKPGLMRMEWMLARLANPETKNKWVHIAGTNGKGSTLTFLRNILEQSGYRVGTFTSPYIETFNERISVNGAPIDDEKIVVLCNRIKPLADELAQTEMGHPSEFEIITVMMFLYFAEYDHIDIALIEVGLGGRLDSTNVITPLVSVVTTIGMDHMEFLGNSLESIAMEKAGVIKKHIPIVSGVIQTEIRMLYEEKANECESRLYQLDTHFSMQKQVEGVFTYRTENQEITDIEVGLMGDHQLCNAAVAVRTATLLKEQQFVITDENIKKGLKIAKWPGRMELIRDNPIIFLDGAHNLEGIKVLVHSAKKFKGVRIKVLFTAMKDKEFTEMISLLNEIGDVQIYLTTFDYPRALAKSEIKQIATANNITAVENWENKLNNWIASGGEEIILITGSLYFISEVRKKLLQY</sequence>
<proteinExistence type="inferred from homology"/>
<evidence type="ECO:0000256" key="7">
    <source>
        <dbReference type="ARBA" id="ARBA00013025"/>
    </source>
</evidence>
<dbReference type="EC" id="6.3.2.17" evidence="7"/>
<dbReference type="PANTHER" id="PTHR11136:SF0">
    <property type="entry name" value="DIHYDROFOLATE SYNTHETASE-RELATED"/>
    <property type="match status" value="1"/>
</dbReference>
<dbReference type="InterPro" id="IPR018109">
    <property type="entry name" value="Folylpolyglutamate_synth_CS"/>
</dbReference>
<dbReference type="Proteomes" id="UP000548787">
    <property type="component" value="Unassembled WGS sequence"/>
</dbReference>
<comment type="pathway">
    <text evidence="2">Cofactor biosynthesis; tetrahydrofolate biosynthesis; 7,8-dihydrofolate from 2-amino-4-hydroxy-6-hydroxymethyl-7,8-dihydropteridine diphosphate and 4-aminobenzoate: step 2/2.</text>
</comment>
<evidence type="ECO:0000259" key="20">
    <source>
        <dbReference type="Pfam" id="PF08245"/>
    </source>
</evidence>